<organism evidence="1 2">
    <name type="scientific">Arcticibacter pallidicorallinus</name>
    <dbReference type="NCBI Taxonomy" id="1259464"/>
    <lineage>
        <taxon>Bacteria</taxon>
        <taxon>Pseudomonadati</taxon>
        <taxon>Bacteroidota</taxon>
        <taxon>Sphingobacteriia</taxon>
        <taxon>Sphingobacteriales</taxon>
        <taxon>Sphingobacteriaceae</taxon>
        <taxon>Arcticibacter</taxon>
    </lineage>
</organism>
<sequence length="59" mass="6838">MDKNTPLHLQEIIFSSSDAEISRAISTLFRSGKLKKLAPRIYSPNLDEDSRRFLFFAHK</sequence>
<name>A0A2T0UBH8_9SPHI</name>
<reference evidence="1 2" key="1">
    <citation type="submission" date="2018-03" db="EMBL/GenBank/DDBJ databases">
        <title>Genomic Encyclopedia of Type Strains, Phase III (KMG-III): the genomes of soil and plant-associated and newly described type strains.</title>
        <authorList>
            <person name="Whitman W."/>
        </authorList>
    </citation>
    <scope>NUCLEOTIDE SEQUENCE [LARGE SCALE GENOMIC DNA]</scope>
    <source>
        <strain evidence="1 2">CGMCC 1.9313</strain>
    </source>
</reference>
<comment type="caution">
    <text evidence="1">The sequence shown here is derived from an EMBL/GenBank/DDBJ whole genome shotgun (WGS) entry which is preliminary data.</text>
</comment>
<dbReference type="Proteomes" id="UP000238034">
    <property type="component" value="Unassembled WGS sequence"/>
</dbReference>
<proteinExistence type="predicted"/>
<dbReference type="RefSeq" id="WP_181276642.1">
    <property type="nucleotide sequence ID" value="NZ_PVTH01000001.1"/>
</dbReference>
<accession>A0A2T0UBH8</accession>
<gene>
    <name evidence="1" type="ORF">B0I27_101238</name>
</gene>
<protein>
    <submittedName>
        <fullName evidence="1">Uncharacterized protein</fullName>
    </submittedName>
</protein>
<dbReference type="EMBL" id="PVTH01000001">
    <property type="protein sequence ID" value="PRY55269.1"/>
    <property type="molecule type" value="Genomic_DNA"/>
</dbReference>
<evidence type="ECO:0000313" key="1">
    <source>
        <dbReference type="EMBL" id="PRY55269.1"/>
    </source>
</evidence>
<dbReference type="AlphaFoldDB" id="A0A2T0UBH8"/>
<evidence type="ECO:0000313" key="2">
    <source>
        <dbReference type="Proteomes" id="UP000238034"/>
    </source>
</evidence>
<keyword evidence="2" id="KW-1185">Reference proteome</keyword>